<dbReference type="InterPro" id="IPR000873">
    <property type="entry name" value="AMP-dep_synth/lig_dom"/>
</dbReference>
<dbReference type="Gene3D" id="3.40.50.12780">
    <property type="entry name" value="N-terminal domain of ligase-like"/>
    <property type="match status" value="1"/>
</dbReference>
<evidence type="ECO:0000256" key="2">
    <source>
        <dbReference type="ARBA" id="ARBA00022598"/>
    </source>
</evidence>
<name>A0A1F5ZP86_9BACT</name>
<accession>A0A1F5ZP86</accession>
<dbReference type="Gene3D" id="3.30.300.30">
    <property type="match status" value="1"/>
</dbReference>
<evidence type="ECO:0000313" key="5">
    <source>
        <dbReference type="EMBL" id="OGG14316.1"/>
    </source>
</evidence>
<dbReference type="EMBL" id="MFJE01000021">
    <property type="protein sequence ID" value="OGG14316.1"/>
    <property type="molecule type" value="Genomic_DNA"/>
</dbReference>
<evidence type="ECO:0000259" key="3">
    <source>
        <dbReference type="Pfam" id="PF00501"/>
    </source>
</evidence>
<reference evidence="5 6" key="1">
    <citation type="journal article" date="2016" name="Nat. Commun.">
        <title>Thousands of microbial genomes shed light on interconnected biogeochemical processes in an aquifer system.</title>
        <authorList>
            <person name="Anantharaman K."/>
            <person name="Brown C.T."/>
            <person name="Hug L.A."/>
            <person name="Sharon I."/>
            <person name="Castelle C.J."/>
            <person name="Probst A.J."/>
            <person name="Thomas B.C."/>
            <person name="Singh A."/>
            <person name="Wilkins M.J."/>
            <person name="Karaoz U."/>
            <person name="Brodie E.L."/>
            <person name="Williams K.H."/>
            <person name="Hubbard S.S."/>
            <person name="Banfield J.F."/>
        </authorList>
    </citation>
    <scope>NUCLEOTIDE SEQUENCE [LARGE SCALE GENOMIC DNA]</scope>
</reference>
<keyword evidence="2" id="KW-0436">Ligase</keyword>
<dbReference type="STRING" id="1798375.A2773_03385"/>
<dbReference type="InterPro" id="IPR042099">
    <property type="entry name" value="ANL_N_sf"/>
</dbReference>
<feature type="domain" description="AMP-binding enzyme C-terminal" evidence="4">
    <location>
        <begin position="444"/>
        <end position="533"/>
    </location>
</feature>
<proteinExistence type="inferred from homology"/>
<dbReference type="GO" id="GO:0006631">
    <property type="term" value="P:fatty acid metabolic process"/>
    <property type="evidence" value="ECO:0007669"/>
    <property type="project" value="TreeGrafter"/>
</dbReference>
<dbReference type="AlphaFoldDB" id="A0A1F5ZP86"/>
<dbReference type="PANTHER" id="PTHR43201:SF5">
    <property type="entry name" value="MEDIUM-CHAIN ACYL-COA LIGASE ACSF2, MITOCHONDRIAL"/>
    <property type="match status" value="1"/>
</dbReference>
<feature type="domain" description="AMP-dependent synthetase/ligase" evidence="3">
    <location>
        <begin position="19"/>
        <end position="390"/>
    </location>
</feature>
<dbReference type="InterPro" id="IPR045851">
    <property type="entry name" value="AMP-bd_C_sf"/>
</dbReference>
<dbReference type="Pfam" id="PF13193">
    <property type="entry name" value="AMP-binding_C"/>
    <property type="match status" value="1"/>
</dbReference>
<sequence>MKADLPRAPLSFSSVYELLERNAEKYSDKEAIISYDVDSGEKIQLNYLQLFNIVQKTSSYLVSLGLRKGDSFAILMHNNPEILIFELAGAHIGAATVPLDYKRDLLERKIYKLKETGAKAIFIKEAEGESGDEEGLKRKLPNLKIVKWRSFEEFKSRIGEIGKIEKMRGDLDSIYIILYTSGTTAHPKGAILTQRACFLNASGIAKWQEFTDKERFMVVMPLHHINSTIFCLSTLISGGTIILVSRYSSSKFWEIAAKYGVTNTSIVPTILHDQLGKTNEFEKWKKDLKNFKRLCIGSAPVLPAETLKFYMTYGIRPVQGYGQTETALRVAGVPVTLAESEYIKGLKTNTIGKELANNHLAIMDGENKEAQEGQEGEICIYGPVLAEGYLNDKEATKRSFVDGWFHSGDLGKYKIINGEKYFYIIGRIKEIIIKGGVNISPSAIEDVLLKNFPEIEEVAVVGIPDARMGEEVASIIVLKPIFNFPASPAVRQFSIFKKIKEKILDKQIEGLSDYEMPKRVFFISQLPKTSTGKIQRVIVKRIAANFITSDISSGLLVRRIDSNEADNIKNAYEIEKSRFGLNIKWEDFEKRASNGILLGIFDKHLELIGSISCLRMNLMDVKKIKSWNEATGKGTLSNNNPNGDTLLCVAISVRNLEFRSKNLELKSNNIRLKELSKQYISEYVSKDIDHVLNFHKKAKGGIAGAKVWKIMPQGRPEDTEAMGYNVLMKYPDLKAETKIEFTDGASPSILFIESALYEAQKRGIKHVIAFSRPSGFREYLFSK</sequence>
<dbReference type="SUPFAM" id="SSF56801">
    <property type="entry name" value="Acetyl-CoA synthetase-like"/>
    <property type="match status" value="1"/>
</dbReference>
<evidence type="ECO:0000259" key="4">
    <source>
        <dbReference type="Pfam" id="PF13193"/>
    </source>
</evidence>
<evidence type="ECO:0000256" key="1">
    <source>
        <dbReference type="ARBA" id="ARBA00006432"/>
    </source>
</evidence>
<dbReference type="Proteomes" id="UP000177383">
    <property type="component" value="Unassembled WGS sequence"/>
</dbReference>
<gene>
    <name evidence="5" type="ORF">A2773_03385</name>
</gene>
<protein>
    <recommendedName>
        <fullName evidence="7">AMP-dependent synthetase/ligase domain-containing protein</fullName>
    </recommendedName>
</protein>
<dbReference type="PANTHER" id="PTHR43201">
    <property type="entry name" value="ACYL-COA SYNTHETASE"/>
    <property type="match status" value="1"/>
</dbReference>
<dbReference type="Pfam" id="PF00501">
    <property type="entry name" value="AMP-binding"/>
    <property type="match status" value="1"/>
</dbReference>
<comment type="similarity">
    <text evidence="1">Belongs to the ATP-dependent AMP-binding enzyme family.</text>
</comment>
<evidence type="ECO:0000313" key="6">
    <source>
        <dbReference type="Proteomes" id="UP000177383"/>
    </source>
</evidence>
<evidence type="ECO:0008006" key="7">
    <source>
        <dbReference type="Google" id="ProtNLM"/>
    </source>
</evidence>
<comment type="caution">
    <text evidence="5">The sequence shown here is derived from an EMBL/GenBank/DDBJ whole genome shotgun (WGS) entry which is preliminary data.</text>
</comment>
<organism evidence="5 6">
    <name type="scientific">Candidatus Gottesmanbacteria bacterium RIFCSPHIGHO2_01_FULL_39_10</name>
    <dbReference type="NCBI Taxonomy" id="1798375"/>
    <lineage>
        <taxon>Bacteria</taxon>
        <taxon>Candidatus Gottesmaniibacteriota</taxon>
    </lineage>
</organism>
<dbReference type="InterPro" id="IPR025110">
    <property type="entry name" value="AMP-bd_C"/>
</dbReference>
<dbReference type="Gene3D" id="3.40.630.30">
    <property type="match status" value="1"/>
</dbReference>
<dbReference type="GO" id="GO:0031956">
    <property type="term" value="F:medium-chain fatty acid-CoA ligase activity"/>
    <property type="evidence" value="ECO:0007669"/>
    <property type="project" value="TreeGrafter"/>
</dbReference>